<organism evidence="2 3">
    <name type="scientific">Lactobacillus kullabergensis</name>
    <dbReference type="NCBI Taxonomy" id="1218493"/>
    <lineage>
        <taxon>Bacteria</taxon>
        <taxon>Bacillati</taxon>
        <taxon>Bacillota</taxon>
        <taxon>Bacilli</taxon>
        <taxon>Lactobacillales</taxon>
        <taxon>Lactobacillaceae</taxon>
        <taxon>Lactobacillus</taxon>
    </lineage>
</organism>
<comment type="caution">
    <text evidence="2">The sequence shown here is derived from an EMBL/GenBank/DDBJ whole genome shotgun (WGS) entry which is preliminary data.</text>
</comment>
<accession>A0A0F4L938</accession>
<dbReference type="HOGENOM" id="CLU_073814_0_0_9"/>
<reference evidence="2 3" key="1">
    <citation type="submission" date="2014-12" db="EMBL/GenBank/DDBJ databases">
        <title>Comparative genomics of the lactic acid bacteria isolated from the honey bee gut.</title>
        <authorList>
            <person name="Ellegaard K.M."/>
            <person name="Tamarit D."/>
            <person name="Javelind E."/>
            <person name="Olofsson T."/>
            <person name="Andersson S.G."/>
            <person name="Vasquez A."/>
        </authorList>
    </citation>
    <scope>NUCLEOTIDE SEQUENCE [LARGE SCALE GENOMIC DNA]</scope>
    <source>
        <strain evidence="2 3">Biut2</strain>
    </source>
</reference>
<evidence type="ECO:0000256" key="1">
    <source>
        <dbReference type="SAM" id="Phobius"/>
    </source>
</evidence>
<dbReference type="OrthoDB" id="2317714at2"/>
<dbReference type="EMBL" id="JXBY01000019">
    <property type="protein sequence ID" value="KJY55362.1"/>
    <property type="molecule type" value="Genomic_DNA"/>
</dbReference>
<dbReference type="RefSeq" id="WP_045928096.1">
    <property type="nucleotide sequence ID" value="NZ_JBHSZS010000025.1"/>
</dbReference>
<evidence type="ECO:0008006" key="4">
    <source>
        <dbReference type="Google" id="ProtNLM"/>
    </source>
</evidence>
<feature type="transmembrane region" description="Helical" evidence="1">
    <location>
        <begin position="218"/>
        <end position="240"/>
    </location>
</feature>
<dbReference type="PATRIC" id="fig|1218493.3.peg.1049"/>
<name>A0A0F4L938_9LACO</name>
<evidence type="ECO:0000313" key="2">
    <source>
        <dbReference type="EMBL" id="KJY55362.1"/>
    </source>
</evidence>
<keyword evidence="1" id="KW-0812">Transmembrane</keyword>
<keyword evidence="1" id="KW-1133">Transmembrane helix</keyword>
<feature type="transmembrane region" description="Helical" evidence="1">
    <location>
        <begin position="291"/>
        <end position="314"/>
    </location>
</feature>
<dbReference type="AlphaFoldDB" id="A0A0F4L938"/>
<evidence type="ECO:0000313" key="3">
    <source>
        <dbReference type="Proteomes" id="UP000033533"/>
    </source>
</evidence>
<keyword evidence="1" id="KW-0472">Membrane</keyword>
<gene>
    <name evidence="2" type="ORF">JF76_09970</name>
</gene>
<dbReference type="STRING" id="1218493.JF76_09970"/>
<sequence>MKFKKIILIIIIFLSFLGIGSMLSNVQSREANQLLEAYGLSNNTRYIEVKNNQEVRTFLTYLKKRYPHNKIQVHMTSKAKKNQTLVWSNHNVLKLPTESGRYFTKDDFKGQVSFAVLGLNAKVPTLKAQGNEYVYINKKYYTVIGTLKHYRQMKQNGYYLTASPKQPTGKFKLRDYQIIIDSSNKVIQQIAKHYGVKAKTPVFVKNHQIHQFSIIREILFILIFLLIASASNIILAFMDWKTVQQTNLKGSLLHNWLINHGIRILLVELVVTFGAYFFLISRKFVSKPQHLIWLLMTSWVIISIFYALSILHLLRKEKNNAKTA</sequence>
<proteinExistence type="predicted"/>
<protein>
    <recommendedName>
        <fullName evidence="4">MacB-like periplasmic core domain-containing protein</fullName>
    </recommendedName>
</protein>
<dbReference type="Proteomes" id="UP000033533">
    <property type="component" value="Unassembled WGS sequence"/>
</dbReference>
<feature type="transmembrane region" description="Helical" evidence="1">
    <location>
        <begin position="261"/>
        <end position="279"/>
    </location>
</feature>